<name>A0A182V3Z7_ANOME</name>
<dbReference type="PANTHER" id="PTHR42643:SF38">
    <property type="entry name" value="IONOTROPIC RECEPTOR 100A"/>
    <property type="match status" value="1"/>
</dbReference>
<keyword evidence="2" id="KW-1003">Cell membrane</keyword>
<feature type="transmembrane region" description="Helical" evidence="8">
    <location>
        <begin position="201"/>
        <end position="219"/>
    </location>
</feature>
<dbReference type="InterPro" id="IPR052192">
    <property type="entry name" value="Insect_Ionotropic_Sensory_Rcpt"/>
</dbReference>
<evidence type="ECO:0000256" key="2">
    <source>
        <dbReference type="ARBA" id="ARBA00022475"/>
    </source>
</evidence>
<proteinExistence type="predicted"/>
<keyword evidence="10" id="KW-1185">Reference proteome</keyword>
<keyword evidence="3 8" id="KW-0812">Transmembrane</keyword>
<evidence type="ECO:0000256" key="4">
    <source>
        <dbReference type="ARBA" id="ARBA00022989"/>
    </source>
</evidence>
<keyword evidence="4 8" id="KW-1133">Transmembrane helix</keyword>
<dbReference type="STRING" id="30066.A0A182V3Z7"/>
<keyword evidence="6" id="KW-0675">Receptor</keyword>
<evidence type="ECO:0000256" key="5">
    <source>
        <dbReference type="ARBA" id="ARBA00023136"/>
    </source>
</evidence>
<keyword evidence="7" id="KW-0325">Glycoprotein</keyword>
<protein>
    <submittedName>
        <fullName evidence="9">Uncharacterized protein</fullName>
    </submittedName>
</protein>
<evidence type="ECO:0000256" key="7">
    <source>
        <dbReference type="ARBA" id="ARBA00023180"/>
    </source>
</evidence>
<dbReference type="VEuPathDB" id="VectorBase:AMEM008458"/>
<dbReference type="PANTHER" id="PTHR42643">
    <property type="entry name" value="IONOTROPIC RECEPTOR 20A-RELATED"/>
    <property type="match status" value="1"/>
</dbReference>
<evidence type="ECO:0000256" key="3">
    <source>
        <dbReference type="ARBA" id="ARBA00022692"/>
    </source>
</evidence>
<accession>A0A182V3Z7</accession>
<sequence length="258" mass="29926">MKFAIVINDGTNSDVGYMNVDKFTVLNQTADFEAIFDARLKNQPFRAVITDSLPYSYVSNEGKLYPNQRNRSTVGYMKHNQFIVLSQTADFGIIFNARLHDLPLRAIVTENALKNEVSEVSIFNSSFFYIMQEPLYELEMCYMFGKWSKFRSKFKECLERLYETGIILKLTDDAWRLPNKALNADSATVLMFPDLVPVFRFIGYGWLFLKFILLEAYLGQVTSFMIRLRYQENPQTLEQFFASDIMLNAPKSSALMTR</sequence>
<evidence type="ECO:0000256" key="6">
    <source>
        <dbReference type="ARBA" id="ARBA00023170"/>
    </source>
</evidence>
<evidence type="ECO:0000256" key="1">
    <source>
        <dbReference type="ARBA" id="ARBA00004651"/>
    </source>
</evidence>
<evidence type="ECO:0000313" key="9">
    <source>
        <dbReference type="EnsemblMetazoa" id="AMEM008458-PA"/>
    </source>
</evidence>
<keyword evidence="5 8" id="KW-0472">Membrane</keyword>
<organism evidence="9 10">
    <name type="scientific">Anopheles merus</name>
    <name type="common">Mosquito</name>
    <dbReference type="NCBI Taxonomy" id="30066"/>
    <lineage>
        <taxon>Eukaryota</taxon>
        <taxon>Metazoa</taxon>
        <taxon>Ecdysozoa</taxon>
        <taxon>Arthropoda</taxon>
        <taxon>Hexapoda</taxon>
        <taxon>Insecta</taxon>
        <taxon>Pterygota</taxon>
        <taxon>Neoptera</taxon>
        <taxon>Endopterygota</taxon>
        <taxon>Diptera</taxon>
        <taxon>Nematocera</taxon>
        <taxon>Culicoidea</taxon>
        <taxon>Culicidae</taxon>
        <taxon>Anophelinae</taxon>
        <taxon>Anopheles</taxon>
    </lineage>
</organism>
<dbReference type="Proteomes" id="UP000075903">
    <property type="component" value="Unassembled WGS sequence"/>
</dbReference>
<dbReference type="EnsemblMetazoa" id="AMEM008458-RA">
    <property type="protein sequence ID" value="AMEM008458-PA"/>
    <property type="gene ID" value="AMEM008458"/>
</dbReference>
<comment type="subcellular location">
    <subcellularLocation>
        <location evidence="1">Cell membrane</location>
        <topology evidence="1">Multi-pass membrane protein</topology>
    </subcellularLocation>
</comment>
<dbReference type="AlphaFoldDB" id="A0A182V3Z7"/>
<reference evidence="9" key="1">
    <citation type="submission" date="2020-05" db="UniProtKB">
        <authorList>
            <consortium name="EnsemblMetazoa"/>
        </authorList>
    </citation>
    <scope>IDENTIFICATION</scope>
    <source>
        <strain evidence="9">MAF</strain>
    </source>
</reference>
<dbReference type="GO" id="GO:0005886">
    <property type="term" value="C:plasma membrane"/>
    <property type="evidence" value="ECO:0007669"/>
    <property type="project" value="UniProtKB-SubCell"/>
</dbReference>
<evidence type="ECO:0000256" key="8">
    <source>
        <dbReference type="SAM" id="Phobius"/>
    </source>
</evidence>
<evidence type="ECO:0000313" key="10">
    <source>
        <dbReference type="Proteomes" id="UP000075903"/>
    </source>
</evidence>